<protein>
    <submittedName>
        <fullName evidence="1">Uncharacterized protein</fullName>
    </submittedName>
</protein>
<organism evidence="1">
    <name type="scientific">Lentzea sp. NRRL S-836</name>
    <dbReference type="NCBI Taxonomy" id="1415540"/>
    <lineage>
        <taxon>Bacteria</taxon>
        <taxon>Bacillati</taxon>
        <taxon>Actinomycetota</taxon>
        <taxon>Actinomycetes</taxon>
        <taxon>Pseudonocardiales</taxon>
        <taxon>Pseudonocardiaceae</taxon>
        <taxon>Lentzea</taxon>
    </lineage>
</organism>
<proteinExistence type="predicted"/>
<sequence>MSQEVGRDRFASFAEALDAAITASGLTLDRVRHRLAEQGAEVGIATLSYWRRARRRPEGPESLRAVQVLERVLGLPPSSLVVLLGAPRPRGRWVTRPESPHIAPLVAEFDDPDEGRCVLMSAHDVFTVRADRTERGVRSRAVLRGLTGLVHRYLVRYQADEPGTAPELDAVEFCRVGRTVLDAASGLMVAELLLDRPLKPGEHAMIEYALCAPPGPPVEFYSRRFRGPVGEYAQLVRFEGDPPAGVHAFRKDGPDAPEHTAEPLHVGPSGTSALIVHDLKPCVVGTRWHW</sequence>
<evidence type="ECO:0000313" key="1">
    <source>
        <dbReference type="EMBL" id="AGZ94459.1"/>
    </source>
</evidence>
<dbReference type="EMBL" id="KF386879">
    <property type="protein sequence ID" value="AGZ94459.1"/>
    <property type="molecule type" value="Genomic_DNA"/>
</dbReference>
<dbReference type="AlphaFoldDB" id="U5YNZ4"/>
<reference evidence="1" key="1">
    <citation type="journal article" date="2013" name="Proc. Natl. Acad. Sci. U.S.A.">
        <title>Diversity and abundance of phosphonate biosynthetic genes in nature.</title>
        <authorList>
            <person name="Yu X."/>
            <person name="Doroghazi J.R."/>
            <person name="Janga S.C."/>
            <person name="Zhang J.K."/>
            <person name="Circello B."/>
            <person name="Griffin B.M."/>
            <person name="Labeda D.P."/>
            <person name="Metcalf W.W."/>
        </authorList>
    </citation>
    <scope>NUCLEOTIDE SEQUENCE</scope>
    <source>
        <strain evidence="1">NRRL S-836</strain>
    </source>
</reference>
<accession>U5YNZ4</accession>
<name>U5YNZ4_9PSEU</name>